<feature type="transmembrane region" description="Helical" evidence="1">
    <location>
        <begin position="234"/>
        <end position="257"/>
    </location>
</feature>
<feature type="transmembrane region" description="Helical" evidence="1">
    <location>
        <begin position="97"/>
        <end position="122"/>
    </location>
</feature>
<gene>
    <name evidence="2" type="ORF">CE91St30_14690</name>
</gene>
<keyword evidence="1" id="KW-0472">Membrane</keyword>
<keyword evidence="1" id="KW-0812">Transmembrane</keyword>
<dbReference type="Proteomes" id="UP001320544">
    <property type="component" value="Chromosome"/>
</dbReference>
<feature type="transmembrane region" description="Helical" evidence="1">
    <location>
        <begin position="169"/>
        <end position="190"/>
    </location>
</feature>
<accession>A0ABN6MHM0</accession>
<keyword evidence="3" id="KW-1185">Reference proteome</keyword>
<feature type="transmembrane region" description="Helical" evidence="1">
    <location>
        <begin position="57"/>
        <end position="77"/>
    </location>
</feature>
<reference evidence="2 3" key="1">
    <citation type="submission" date="2022-01" db="EMBL/GenBank/DDBJ databases">
        <title>Novel bile acid biosynthetic pathways are enriched in the microbiome of centenarians.</title>
        <authorList>
            <person name="Sato Y."/>
            <person name="Atarashi K."/>
            <person name="Plichta R.D."/>
            <person name="Arai Y."/>
            <person name="Sasajima S."/>
            <person name="Kearney M.S."/>
            <person name="Suda W."/>
            <person name="Takeshita K."/>
            <person name="Sasaki T."/>
            <person name="Okamoto S."/>
            <person name="Skelly N.A."/>
            <person name="Okamura Y."/>
            <person name="Vlamakis H."/>
            <person name="Li Y."/>
            <person name="Tanoue T."/>
            <person name="Takei H."/>
            <person name="Nittono H."/>
            <person name="Narushima S."/>
            <person name="Irie J."/>
            <person name="Itoh H."/>
            <person name="Moriya K."/>
            <person name="Sugiura Y."/>
            <person name="Suematsu M."/>
            <person name="Moritoki N."/>
            <person name="Shibata S."/>
            <person name="Littman R.D."/>
            <person name="Fischbach A.M."/>
            <person name="Uwamino Y."/>
            <person name="Inoue T."/>
            <person name="Honda A."/>
            <person name="Hattori M."/>
            <person name="Murai T."/>
            <person name="Xavier J.R."/>
            <person name="Hirose N."/>
            <person name="Honda K."/>
        </authorList>
    </citation>
    <scope>NUCLEOTIDE SEQUENCE [LARGE SCALE GENOMIC DNA]</scope>
    <source>
        <strain evidence="2 3">CE91-St30</strain>
    </source>
</reference>
<evidence type="ECO:0000256" key="1">
    <source>
        <dbReference type="SAM" id="Phobius"/>
    </source>
</evidence>
<dbReference type="InterPro" id="IPR021205">
    <property type="entry name" value="Lanti_perm_SpaE/MutE/EpiE-like"/>
</dbReference>
<dbReference type="CDD" id="cd21807">
    <property type="entry name" value="ABC-2_lan_permease_MutE_EpiE-like"/>
    <property type="match status" value="1"/>
</dbReference>
<proteinExistence type="predicted"/>
<protein>
    <recommendedName>
        <fullName evidence="4">ABC-2 type transport system permease protein</fullName>
    </recommendedName>
</protein>
<feature type="transmembrane region" description="Helical" evidence="1">
    <location>
        <begin position="29"/>
        <end position="51"/>
    </location>
</feature>
<feature type="transmembrane region" description="Helical" evidence="1">
    <location>
        <begin position="134"/>
        <end position="157"/>
    </location>
</feature>
<evidence type="ECO:0000313" key="2">
    <source>
        <dbReference type="EMBL" id="BDE96136.1"/>
    </source>
</evidence>
<organism evidence="2 3">
    <name type="scientific">Raoultibacter timonensis</name>
    <dbReference type="NCBI Taxonomy" id="1907662"/>
    <lineage>
        <taxon>Bacteria</taxon>
        <taxon>Bacillati</taxon>
        <taxon>Actinomycetota</taxon>
        <taxon>Coriobacteriia</taxon>
        <taxon>Eggerthellales</taxon>
        <taxon>Eggerthellaceae</taxon>
        <taxon>Raoultibacter</taxon>
    </lineage>
</organism>
<dbReference type="RefSeq" id="WP_244412429.1">
    <property type="nucleotide sequence ID" value="NZ_AP025564.1"/>
</dbReference>
<dbReference type="EMBL" id="AP025564">
    <property type="protein sequence ID" value="BDE96136.1"/>
    <property type="molecule type" value="Genomic_DNA"/>
</dbReference>
<sequence length="263" mass="27094">MMEAHLQTTLISALRAEALKFHHAAPVRLAIVMALPFALLGAMTGFGGMLSFSPWNYWYALLMPVTIALVTACVANADARLKNRSILGVGTSLRTSWWAKVLYCLGLSLLSNLVVFAIYLVTAVFGAGGPAPDMLFAGALTMLSAALAVVVTSAWMIPVGLFLTARAGMLAGIFVPLAVQLVGGFAWSAIPVPQLFPPSATMVIPTAFLPVLPSGEPLAADTVLGGALAASGSLTVAGLAVAAAVFAALSVAGAAWLKRSEEL</sequence>
<evidence type="ECO:0000313" key="3">
    <source>
        <dbReference type="Proteomes" id="UP001320544"/>
    </source>
</evidence>
<name>A0ABN6MHM0_9ACTN</name>
<evidence type="ECO:0008006" key="4">
    <source>
        <dbReference type="Google" id="ProtNLM"/>
    </source>
</evidence>
<keyword evidence="1" id="KW-1133">Transmembrane helix</keyword>